<keyword evidence="1" id="KW-1133">Transmembrane helix</keyword>
<dbReference type="AlphaFoldDB" id="A0A3B0U957"/>
<keyword evidence="1" id="KW-0812">Transmembrane</keyword>
<feature type="transmembrane region" description="Helical" evidence="1">
    <location>
        <begin position="6"/>
        <end position="23"/>
    </location>
</feature>
<sequence length="24" mass="2636">MSKNNWLRPIFISGLIFLAGISSA</sequence>
<accession>A0A3B0U957</accession>
<reference evidence="2" key="1">
    <citation type="submission" date="2018-06" db="EMBL/GenBank/DDBJ databases">
        <authorList>
            <person name="Zhirakovskaya E."/>
        </authorList>
    </citation>
    <scope>NUCLEOTIDE SEQUENCE</scope>
</reference>
<name>A0A3B0U957_9ZZZZ</name>
<evidence type="ECO:0000256" key="1">
    <source>
        <dbReference type="SAM" id="Phobius"/>
    </source>
</evidence>
<proteinExistence type="predicted"/>
<evidence type="ECO:0000313" key="2">
    <source>
        <dbReference type="EMBL" id="VAW24903.1"/>
    </source>
</evidence>
<feature type="non-terminal residue" evidence="2">
    <location>
        <position position="24"/>
    </location>
</feature>
<dbReference type="EMBL" id="UOEQ01000566">
    <property type="protein sequence ID" value="VAW24903.1"/>
    <property type="molecule type" value="Genomic_DNA"/>
</dbReference>
<keyword evidence="1" id="KW-0472">Membrane</keyword>
<gene>
    <name evidence="2" type="ORF">MNBD_ALPHA11-1917</name>
</gene>
<protein>
    <submittedName>
        <fullName evidence="2">Uncharacterized protein</fullName>
    </submittedName>
</protein>
<organism evidence="2">
    <name type="scientific">hydrothermal vent metagenome</name>
    <dbReference type="NCBI Taxonomy" id="652676"/>
    <lineage>
        <taxon>unclassified sequences</taxon>
        <taxon>metagenomes</taxon>
        <taxon>ecological metagenomes</taxon>
    </lineage>
</organism>